<dbReference type="EMBL" id="JBJJXI010000166">
    <property type="protein sequence ID" value="KAL3384923.1"/>
    <property type="molecule type" value="Genomic_DNA"/>
</dbReference>
<name>A0ABD2VWJ3_9HYME</name>
<organism evidence="2 3">
    <name type="scientific">Trichogramma kaykai</name>
    <dbReference type="NCBI Taxonomy" id="54128"/>
    <lineage>
        <taxon>Eukaryota</taxon>
        <taxon>Metazoa</taxon>
        <taxon>Ecdysozoa</taxon>
        <taxon>Arthropoda</taxon>
        <taxon>Hexapoda</taxon>
        <taxon>Insecta</taxon>
        <taxon>Pterygota</taxon>
        <taxon>Neoptera</taxon>
        <taxon>Endopterygota</taxon>
        <taxon>Hymenoptera</taxon>
        <taxon>Apocrita</taxon>
        <taxon>Proctotrupomorpha</taxon>
        <taxon>Chalcidoidea</taxon>
        <taxon>Trichogrammatidae</taxon>
        <taxon>Trichogramma</taxon>
    </lineage>
</organism>
<keyword evidence="3" id="KW-1185">Reference proteome</keyword>
<protein>
    <submittedName>
        <fullName evidence="2">Uncharacterized protein</fullName>
    </submittedName>
</protein>
<comment type="caution">
    <text evidence="2">The sequence shown here is derived from an EMBL/GenBank/DDBJ whole genome shotgun (WGS) entry which is preliminary data.</text>
</comment>
<dbReference type="AlphaFoldDB" id="A0ABD2VWJ3"/>
<evidence type="ECO:0000313" key="3">
    <source>
        <dbReference type="Proteomes" id="UP001627154"/>
    </source>
</evidence>
<keyword evidence="1" id="KW-1133">Transmembrane helix</keyword>
<evidence type="ECO:0000256" key="1">
    <source>
        <dbReference type="SAM" id="Phobius"/>
    </source>
</evidence>
<keyword evidence="1" id="KW-0472">Membrane</keyword>
<keyword evidence="1" id="KW-0812">Transmembrane</keyword>
<dbReference type="Proteomes" id="UP001627154">
    <property type="component" value="Unassembled WGS sequence"/>
</dbReference>
<sequence length="138" mass="16796">MNTWKEAELYLLNLAILLVVCVEYVLYPDRDDEEYKELYRLKKPKVIEAYNNLHDLPKENIPNEDQLEKAKKFFYCEKFLDEDGYLNNIRSYLEYECNKGPREKEYIKRSSIEMMKDIHDLGKLGFLRCAERHRNYRN</sequence>
<evidence type="ECO:0000313" key="2">
    <source>
        <dbReference type="EMBL" id="KAL3384923.1"/>
    </source>
</evidence>
<proteinExistence type="predicted"/>
<reference evidence="2 3" key="1">
    <citation type="journal article" date="2024" name="bioRxiv">
        <title>A reference genome for Trichogramma kaykai: A tiny desert-dwelling parasitoid wasp with competing sex-ratio distorters.</title>
        <authorList>
            <person name="Culotta J."/>
            <person name="Lindsey A.R."/>
        </authorList>
    </citation>
    <scope>NUCLEOTIDE SEQUENCE [LARGE SCALE GENOMIC DNA]</scope>
    <source>
        <strain evidence="2 3">KSX58</strain>
    </source>
</reference>
<accession>A0ABD2VWJ3</accession>
<gene>
    <name evidence="2" type="ORF">TKK_019328</name>
</gene>
<feature type="transmembrane region" description="Helical" evidence="1">
    <location>
        <begin position="9"/>
        <end position="27"/>
    </location>
</feature>